<dbReference type="InterPro" id="IPR024345">
    <property type="entry name" value="DNA_matur_Phage_T7-like"/>
</dbReference>
<name>A0A6S4PAA8_9CAUD</name>
<organism evidence="1 2">
    <name type="scientific">uncultured phage_MedDCM-OCT-S28-C3</name>
    <dbReference type="NCBI Taxonomy" id="2740802"/>
    <lineage>
        <taxon>Viruses</taxon>
        <taxon>Duplodnaviria</taxon>
        <taxon>Heunggongvirae</taxon>
        <taxon>Uroviricota</taxon>
        <taxon>Caudoviricetes</taxon>
        <taxon>Autographivirales</taxon>
        <taxon>Pedosvirus</taxon>
        <taxon>Pedosvirus S28C3</taxon>
    </lineage>
</organism>
<dbReference type="KEGG" id="vg:55412146"/>
<keyword evidence="2" id="KW-1185">Reference proteome</keyword>
<dbReference type="Pfam" id="PF11123">
    <property type="entry name" value="DNA_Packaging_2"/>
    <property type="match status" value="1"/>
</dbReference>
<proteinExistence type="predicted"/>
<dbReference type="EMBL" id="AP013539">
    <property type="protein sequence ID" value="BAQ94020.1"/>
    <property type="molecule type" value="Genomic_DNA"/>
</dbReference>
<dbReference type="RefSeq" id="YP_009778078.1">
    <property type="nucleotide sequence ID" value="NC_047710.1"/>
</dbReference>
<evidence type="ECO:0000313" key="2">
    <source>
        <dbReference type="Proteomes" id="UP000505087"/>
    </source>
</evidence>
<accession>A0A6S4PAA8</accession>
<protein>
    <recommendedName>
        <fullName evidence="3">Gp49</fullName>
    </recommendedName>
</protein>
<reference evidence="1 2" key="1">
    <citation type="journal article" date="2013" name="PLoS Genet.">
        <title>Expanding the Marine Virosphere Using Metagenomics.</title>
        <authorList>
            <person name="Mizuno C.M."/>
            <person name="Rodriguez-Valera F."/>
            <person name="Kimes N.E."/>
            <person name="Ghai R."/>
        </authorList>
    </citation>
    <scope>NUCLEOTIDE SEQUENCE [LARGE SCALE GENOMIC DNA]</scope>
    <source>
        <strain evidence="1">UvMED-CGR-U-MedDCM-OCT-S28-C3</strain>
    </source>
</reference>
<evidence type="ECO:0008006" key="3">
    <source>
        <dbReference type="Google" id="ProtNLM"/>
    </source>
</evidence>
<sequence length="80" mass="8936">MKKKATEDQFNELHNLVTKEFLSRIKSGEATTQDLKAACDWLKTNDISGVAMESNPLAKLAAVMPEVDPDLVQSRLYGKR</sequence>
<dbReference type="Proteomes" id="UP000505087">
    <property type="component" value="Segment"/>
</dbReference>
<evidence type="ECO:0000313" key="1">
    <source>
        <dbReference type="EMBL" id="BAQ94020.1"/>
    </source>
</evidence>
<dbReference type="GeneID" id="55412146"/>